<evidence type="ECO:0000256" key="5">
    <source>
        <dbReference type="ARBA" id="ARBA00022989"/>
    </source>
</evidence>
<dbReference type="InterPro" id="IPR011701">
    <property type="entry name" value="MFS"/>
</dbReference>
<evidence type="ECO:0000256" key="2">
    <source>
        <dbReference type="ARBA" id="ARBA00008335"/>
    </source>
</evidence>
<feature type="transmembrane region" description="Helical" evidence="7">
    <location>
        <begin position="125"/>
        <end position="144"/>
    </location>
</feature>
<keyword evidence="4 7" id="KW-0812">Transmembrane</keyword>
<evidence type="ECO:0000313" key="10">
    <source>
        <dbReference type="Proteomes" id="UP000824049"/>
    </source>
</evidence>
<dbReference type="InterPro" id="IPR036259">
    <property type="entry name" value="MFS_trans_sf"/>
</dbReference>
<keyword evidence="5 7" id="KW-1133">Transmembrane helix</keyword>
<dbReference type="EMBL" id="DXBR01000010">
    <property type="protein sequence ID" value="HIZ38464.1"/>
    <property type="molecule type" value="Genomic_DNA"/>
</dbReference>
<dbReference type="PANTHER" id="PTHR23514">
    <property type="entry name" value="BYPASS OF STOP CODON PROTEIN 6"/>
    <property type="match status" value="1"/>
</dbReference>
<gene>
    <name evidence="9" type="ORF">H9968_00855</name>
</gene>
<evidence type="ECO:0000256" key="3">
    <source>
        <dbReference type="ARBA" id="ARBA00022448"/>
    </source>
</evidence>
<feature type="transmembrane region" description="Helical" evidence="7">
    <location>
        <begin position="287"/>
        <end position="306"/>
    </location>
</feature>
<evidence type="ECO:0000256" key="1">
    <source>
        <dbReference type="ARBA" id="ARBA00004651"/>
    </source>
</evidence>
<feature type="transmembrane region" description="Helical" evidence="7">
    <location>
        <begin position="156"/>
        <end position="179"/>
    </location>
</feature>
<dbReference type="AlphaFoldDB" id="A0A9D2EIX2"/>
<feature type="transmembrane region" description="Helical" evidence="7">
    <location>
        <begin position="92"/>
        <end position="113"/>
    </location>
</feature>
<evidence type="ECO:0000256" key="6">
    <source>
        <dbReference type="ARBA" id="ARBA00023136"/>
    </source>
</evidence>
<dbReference type="GO" id="GO:0022857">
    <property type="term" value="F:transmembrane transporter activity"/>
    <property type="evidence" value="ECO:0007669"/>
    <property type="project" value="InterPro"/>
</dbReference>
<accession>A0A9D2EIX2</accession>
<feature type="transmembrane region" description="Helical" evidence="7">
    <location>
        <begin position="344"/>
        <end position="364"/>
    </location>
</feature>
<dbReference type="Proteomes" id="UP000824049">
    <property type="component" value="Unassembled WGS sequence"/>
</dbReference>
<dbReference type="PROSITE" id="PS50850">
    <property type="entry name" value="MFS"/>
    <property type="match status" value="1"/>
</dbReference>
<comment type="caution">
    <text evidence="9">The sequence shown here is derived from an EMBL/GenBank/DDBJ whole genome shotgun (WGS) entry which is preliminary data.</text>
</comment>
<proteinExistence type="inferred from homology"/>
<sequence length="413" mass="44650">MIHLLLVIIYLAFISLGLPDALLGSAWPSMYREFSVPVSYSGIIFMIIAAGTIVSSLQSDRLTRRWGTGRVTAVSVLLTAAALFGFSVSGSFLALCLWAVPYGLGAGSVDAALNNYVALHYKSRHMSWLHCMWGIGASVGPYIMGHVLTGGQTWNMGYRVISFLQIALTALLFVSLPLWSRKSEETEPETGDTVSEALPEETAAGRRRPLSLREIIRIPGAKEMMFSFFCYSMVEQTTSLWAGSYLVFHKGMSAESAAGFAGLFFIGITAGRFLSGFLTVKLSDTQMIRLGQSVILLGIVALLLPFGSGMSLMGLVLLGLGCAPIYPSIIHSTPDNFGRDNSQAVMGVQMAFAYVGTCLMPPVFGLIANGLSVAFFPLYLLLGLVIMTFMHEKMLLKKGRGIFSKRVVSGQPS</sequence>
<feature type="transmembrane region" description="Helical" evidence="7">
    <location>
        <begin position="34"/>
        <end position="55"/>
    </location>
</feature>
<keyword evidence="6 7" id="KW-0472">Membrane</keyword>
<reference evidence="9" key="1">
    <citation type="journal article" date="2021" name="PeerJ">
        <title>Extensive microbial diversity within the chicken gut microbiome revealed by metagenomics and culture.</title>
        <authorList>
            <person name="Gilroy R."/>
            <person name="Ravi A."/>
            <person name="Getino M."/>
            <person name="Pursley I."/>
            <person name="Horton D.L."/>
            <person name="Alikhan N.F."/>
            <person name="Baker D."/>
            <person name="Gharbi K."/>
            <person name="Hall N."/>
            <person name="Watson M."/>
            <person name="Adriaenssens E.M."/>
            <person name="Foster-Nyarko E."/>
            <person name="Jarju S."/>
            <person name="Secka A."/>
            <person name="Antonio M."/>
            <person name="Oren A."/>
            <person name="Chaudhuri R.R."/>
            <person name="La Ragione R."/>
            <person name="Hildebrand F."/>
            <person name="Pallen M.J."/>
        </authorList>
    </citation>
    <scope>NUCLEOTIDE SEQUENCE</scope>
    <source>
        <strain evidence="9">CHK179-28034</strain>
    </source>
</reference>
<evidence type="ECO:0000256" key="4">
    <source>
        <dbReference type="ARBA" id="ARBA00022692"/>
    </source>
</evidence>
<feature type="domain" description="Major facilitator superfamily (MFS) profile" evidence="8">
    <location>
        <begin position="5"/>
        <end position="395"/>
    </location>
</feature>
<dbReference type="Gene3D" id="1.20.1250.20">
    <property type="entry name" value="MFS general substrate transporter like domains"/>
    <property type="match status" value="1"/>
</dbReference>
<comment type="similarity">
    <text evidence="2">Belongs to the major facilitator superfamily.</text>
</comment>
<feature type="transmembrane region" description="Helical" evidence="7">
    <location>
        <begin position="370"/>
        <end position="390"/>
    </location>
</feature>
<feature type="transmembrane region" description="Helical" evidence="7">
    <location>
        <begin position="67"/>
        <end position="86"/>
    </location>
</feature>
<feature type="transmembrane region" description="Helical" evidence="7">
    <location>
        <begin position="260"/>
        <end position="280"/>
    </location>
</feature>
<evidence type="ECO:0000259" key="8">
    <source>
        <dbReference type="PROSITE" id="PS50850"/>
    </source>
</evidence>
<name>A0A9D2EIX2_9FIRM</name>
<evidence type="ECO:0000313" key="9">
    <source>
        <dbReference type="EMBL" id="HIZ38464.1"/>
    </source>
</evidence>
<dbReference type="PANTHER" id="PTHR23514:SF3">
    <property type="entry name" value="BYPASS OF STOP CODON PROTEIN 6"/>
    <property type="match status" value="1"/>
</dbReference>
<evidence type="ECO:0000256" key="7">
    <source>
        <dbReference type="SAM" id="Phobius"/>
    </source>
</evidence>
<reference evidence="9" key="2">
    <citation type="submission" date="2021-04" db="EMBL/GenBank/DDBJ databases">
        <authorList>
            <person name="Gilroy R."/>
        </authorList>
    </citation>
    <scope>NUCLEOTIDE SEQUENCE</scope>
    <source>
        <strain evidence="9">CHK179-28034</strain>
    </source>
</reference>
<dbReference type="InterPro" id="IPR051788">
    <property type="entry name" value="MFS_Transporter"/>
</dbReference>
<dbReference type="GO" id="GO:0005886">
    <property type="term" value="C:plasma membrane"/>
    <property type="evidence" value="ECO:0007669"/>
    <property type="project" value="UniProtKB-SubCell"/>
</dbReference>
<protein>
    <submittedName>
        <fullName evidence="9">MFS transporter</fullName>
    </submittedName>
</protein>
<dbReference type="Pfam" id="PF07690">
    <property type="entry name" value="MFS_1"/>
    <property type="match status" value="1"/>
</dbReference>
<dbReference type="InterPro" id="IPR020846">
    <property type="entry name" value="MFS_dom"/>
</dbReference>
<feature type="transmembrane region" description="Helical" evidence="7">
    <location>
        <begin position="226"/>
        <end position="248"/>
    </location>
</feature>
<comment type="subcellular location">
    <subcellularLocation>
        <location evidence="1">Cell membrane</location>
        <topology evidence="1">Multi-pass membrane protein</topology>
    </subcellularLocation>
</comment>
<dbReference type="SUPFAM" id="SSF103473">
    <property type="entry name" value="MFS general substrate transporter"/>
    <property type="match status" value="1"/>
</dbReference>
<organism evidence="9 10">
    <name type="scientific">Candidatus Anaerobutyricum stercoris</name>
    <dbReference type="NCBI Taxonomy" id="2838457"/>
    <lineage>
        <taxon>Bacteria</taxon>
        <taxon>Bacillati</taxon>
        <taxon>Bacillota</taxon>
        <taxon>Clostridia</taxon>
        <taxon>Lachnospirales</taxon>
        <taxon>Lachnospiraceae</taxon>
        <taxon>Anaerobutyricum</taxon>
    </lineage>
</organism>
<keyword evidence="3" id="KW-0813">Transport</keyword>